<keyword evidence="1" id="KW-0472">Membrane</keyword>
<protein>
    <submittedName>
        <fullName evidence="2">Uncharacterized protein</fullName>
    </submittedName>
</protein>
<proteinExistence type="predicted"/>
<sequence>MAHTLSKLGGLKNNVECLPIDMIITIMQLLLGSGFEGFFNFFIAWARSQRPCAIGSLIAEFPVCTLYKFGAVGSVTDKLCFARFFRITERLGNADAILYARCKAILRGEGSAEVHFTVLNGLANEGHFLSMIGNISLHNRYYPNAYGEILRGLSTVFNHPYYNNFIVPTLTDLRSLKTAISAIEIGHEAESVSGCPIHLIGLESGVNAGHGIRWGCLMCSISPIVNALRMS</sequence>
<accession>A0AAD8IQJ8</accession>
<reference evidence="2" key="1">
    <citation type="submission" date="2023-02" db="EMBL/GenBank/DDBJ databases">
        <title>Genome of toxic invasive species Heracleum sosnowskyi carries increased number of genes despite the absence of recent whole-genome duplications.</title>
        <authorList>
            <person name="Schelkunov M."/>
            <person name="Shtratnikova V."/>
            <person name="Makarenko M."/>
            <person name="Klepikova A."/>
            <person name="Omelchenko D."/>
            <person name="Novikova G."/>
            <person name="Obukhova E."/>
            <person name="Bogdanov V."/>
            <person name="Penin A."/>
            <person name="Logacheva M."/>
        </authorList>
    </citation>
    <scope>NUCLEOTIDE SEQUENCE</scope>
    <source>
        <strain evidence="2">Hsosn_3</strain>
        <tissue evidence="2">Leaf</tissue>
    </source>
</reference>
<reference evidence="2" key="2">
    <citation type="submission" date="2023-05" db="EMBL/GenBank/DDBJ databases">
        <authorList>
            <person name="Schelkunov M.I."/>
        </authorList>
    </citation>
    <scope>NUCLEOTIDE SEQUENCE</scope>
    <source>
        <strain evidence="2">Hsosn_3</strain>
        <tissue evidence="2">Leaf</tissue>
    </source>
</reference>
<keyword evidence="3" id="KW-1185">Reference proteome</keyword>
<dbReference type="AlphaFoldDB" id="A0AAD8IQJ8"/>
<gene>
    <name evidence="2" type="ORF">POM88_016825</name>
</gene>
<dbReference type="EMBL" id="JAUIZM010000004">
    <property type="protein sequence ID" value="KAK1388647.1"/>
    <property type="molecule type" value="Genomic_DNA"/>
</dbReference>
<keyword evidence="1" id="KW-0812">Transmembrane</keyword>
<name>A0AAD8IQJ8_9APIA</name>
<feature type="transmembrane region" description="Helical" evidence="1">
    <location>
        <begin position="20"/>
        <end position="43"/>
    </location>
</feature>
<comment type="caution">
    <text evidence="2">The sequence shown here is derived from an EMBL/GenBank/DDBJ whole genome shotgun (WGS) entry which is preliminary data.</text>
</comment>
<dbReference type="Proteomes" id="UP001237642">
    <property type="component" value="Unassembled WGS sequence"/>
</dbReference>
<evidence type="ECO:0000256" key="1">
    <source>
        <dbReference type="SAM" id="Phobius"/>
    </source>
</evidence>
<keyword evidence="1" id="KW-1133">Transmembrane helix</keyword>
<evidence type="ECO:0000313" key="3">
    <source>
        <dbReference type="Proteomes" id="UP001237642"/>
    </source>
</evidence>
<evidence type="ECO:0000313" key="2">
    <source>
        <dbReference type="EMBL" id="KAK1388647.1"/>
    </source>
</evidence>
<organism evidence="2 3">
    <name type="scientific">Heracleum sosnowskyi</name>
    <dbReference type="NCBI Taxonomy" id="360622"/>
    <lineage>
        <taxon>Eukaryota</taxon>
        <taxon>Viridiplantae</taxon>
        <taxon>Streptophyta</taxon>
        <taxon>Embryophyta</taxon>
        <taxon>Tracheophyta</taxon>
        <taxon>Spermatophyta</taxon>
        <taxon>Magnoliopsida</taxon>
        <taxon>eudicotyledons</taxon>
        <taxon>Gunneridae</taxon>
        <taxon>Pentapetalae</taxon>
        <taxon>asterids</taxon>
        <taxon>campanulids</taxon>
        <taxon>Apiales</taxon>
        <taxon>Apiaceae</taxon>
        <taxon>Apioideae</taxon>
        <taxon>apioid superclade</taxon>
        <taxon>Tordylieae</taxon>
        <taxon>Tordyliinae</taxon>
        <taxon>Heracleum</taxon>
    </lineage>
</organism>